<dbReference type="Proteomes" id="UP000034681">
    <property type="component" value="Unassembled WGS sequence"/>
</dbReference>
<keyword evidence="2" id="KW-1185">Reference proteome</keyword>
<protein>
    <submittedName>
        <fullName evidence="1">Uncharacterized protein</fullName>
    </submittedName>
</protein>
<evidence type="ECO:0000313" key="2">
    <source>
        <dbReference type="Proteomes" id="UP000034681"/>
    </source>
</evidence>
<dbReference type="OrthoDB" id="426136at2"/>
<organism evidence="1 2">
    <name type="scientific">Prochlorothrix hollandica PCC 9006 = CALU 1027</name>
    <dbReference type="NCBI Taxonomy" id="317619"/>
    <lineage>
        <taxon>Bacteria</taxon>
        <taxon>Bacillati</taxon>
        <taxon>Cyanobacteriota</taxon>
        <taxon>Cyanophyceae</taxon>
        <taxon>Prochlorotrichales</taxon>
        <taxon>Prochlorotrichaceae</taxon>
        <taxon>Prochlorothrix</taxon>
    </lineage>
</organism>
<dbReference type="AlphaFoldDB" id="A0A0M2PXR7"/>
<name>A0A0M2PXR7_PROHO</name>
<accession>A0A0M2PXR7</accession>
<gene>
    <name evidence="1" type="ORF">PROH_08580</name>
</gene>
<dbReference type="EMBL" id="AJTX02000004">
    <property type="protein sequence ID" value="KKI99872.1"/>
    <property type="molecule type" value="Genomic_DNA"/>
</dbReference>
<reference evidence="1" key="1">
    <citation type="submission" date="2012-04" db="EMBL/GenBank/DDBJ databases">
        <authorList>
            <person name="Borisov I.G."/>
            <person name="Ivanikova N.V."/>
            <person name="Pinevich A.V."/>
        </authorList>
    </citation>
    <scope>NUCLEOTIDE SEQUENCE</scope>
    <source>
        <strain evidence="1">CALU 1027</strain>
    </source>
</reference>
<dbReference type="eggNOG" id="ENOG502ZTE8">
    <property type="taxonomic scope" value="Bacteria"/>
</dbReference>
<dbReference type="RefSeq" id="WP_017711185.1">
    <property type="nucleotide sequence ID" value="NZ_KB235933.1"/>
</dbReference>
<proteinExistence type="predicted"/>
<sequence length="97" mass="11551">MKNPHLYAHLEQLPLEWVTAQFPQPFTLGSTLGQRLSQWVQTLWLWSTGSREPRIVEKYTPEGQCFYEVYDPVSDRRQSFATAQAVRQWLEQRYYQG</sequence>
<comment type="caution">
    <text evidence="1">The sequence shown here is derived from an EMBL/GenBank/DDBJ whole genome shotgun (WGS) entry which is preliminary data.</text>
</comment>
<evidence type="ECO:0000313" key="1">
    <source>
        <dbReference type="EMBL" id="KKI99872.1"/>
    </source>
</evidence>